<feature type="domain" description="DUF908" evidence="1">
    <location>
        <begin position="107"/>
        <end position="162"/>
    </location>
</feature>
<dbReference type="InterPro" id="IPR016024">
    <property type="entry name" value="ARM-type_fold"/>
</dbReference>
<feature type="domain" description="DUF908" evidence="1">
    <location>
        <begin position="245"/>
        <end position="360"/>
    </location>
</feature>
<protein>
    <submittedName>
        <fullName evidence="3">E3 ubiquitin-protein ligase UPL2-like</fullName>
    </submittedName>
</protein>
<dbReference type="Proteomes" id="UP000694864">
    <property type="component" value="Chromosome 11"/>
</dbReference>
<dbReference type="RefSeq" id="XP_010442433.1">
    <property type="nucleotide sequence ID" value="XM_010444131.1"/>
</dbReference>
<gene>
    <name evidence="3" type="primary">LOC104725464</name>
</gene>
<dbReference type="SUPFAM" id="SSF48371">
    <property type="entry name" value="ARM repeat"/>
    <property type="match status" value="1"/>
</dbReference>
<dbReference type="Pfam" id="PF06012">
    <property type="entry name" value="DUF908"/>
    <property type="match status" value="2"/>
</dbReference>
<reference evidence="3" key="2">
    <citation type="submission" date="2025-08" db="UniProtKB">
        <authorList>
            <consortium name="RefSeq"/>
        </authorList>
    </citation>
    <scope>IDENTIFICATION</scope>
</reference>
<evidence type="ECO:0000313" key="3">
    <source>
        <dbReference type="RefSeq" id="XP_010442433.1"/>
    </source>
</evidence>
<reference evidence="2" key="1">
    <citation type="journal article" date="2014" name="Nat. Commun.">
        <title>The emerging biofuel crop Camelina sativa retains a highly undifferentiated hexaploid genome structure.</title>
        <authorList>
            <person name="Kagale S."/>
            <person name="Koh C."/>
            <person name="Nixon J."/>
            <person name="Bollina V."/>
            <person name="Clarke W.E."/>
            <person name="Tuteja R."/>
            <person name="Spillane C."/>
            <person name="Robinson S.J."/>
            <person name="Links M.G."/>
            <person name="Clarke C."/>
            <person name="Higgins E.E."/>
            <person name="Huebert T."/>
            <person name="Sharpe A.G."/>
            <person name="Parkin I.A."/>
        </authorList>
    </citation>
    <scope>NUCLEOTIDE SEQUENCE [LARGE SCALE GENOMIC DNA]</scope>
    <source>
        <strain evidence="2">cv. DH55</strain>
    </source>
</reference>
<sequence>MAAGRSSSMPSRLRQLLSGEGSIGPSIRLDAEPPPDIKSFIDKVIQSPLSDIAIPLSGFRWEYSKGNFHHWRPLFLHFDKYFKTFLSNRNDLLLSDKMLEDEDPFPKHTVLQILRAMQIILENSPNKSSFDGLEHFKLLLASTDPEVLIAALETLSALVKISPSKLHRSGKLIGCGSVNSFLLSIAQGWGSKEEGLGLYSCVVANERNQGLSLFPSDLENNQSEADYRIGSTVYFELRGHAQSIDDGRSASSSSRVIHIPDLHMRKEEDLAIMKQCIELHNVPPELRFSLLTRIRYAHAFRSSRICRLYSKICLLAFIVLVQSSDAQDELASFFANEPEYTNELIRIVRSEEPIPGTMQAY</sequence>
<proteinExistence type="predicted"/>
<keyword evidence="2" id="KW-1185">Reference proteome</keyword>
<dbReference type="InterPro" id="IPR010309">
    <property type="entry name" value="E3_Ub_ligase_DUF908"/>
</dbReference>
<organism evidence="2 3">
    <name type="scientific">Camelina sativa</name>
    <name type="common">False flax</name>
    <name type="synonym">Myagrum sativum</name>
    <dbReference type="NCBI Taxonomy" id="90675"/>
    <lineage>
        <taxon>Eukaryota</taxon>
        <taxon>Viridiplantae</taxon>
        <taxon>Streptophyta</taxon>
        <taxon>Embryophyta</taxon>
        <taxon>Tracheophyta</taxon>
        <taxon>Spermatophyta</taxon>
        <taxon>Magnoliopsida</taxon>
        <taxon>eudicotyledons</taxon>
        <taxon>Gunneridae</taxon>
        <taxon>Pentapetalae</taxon>
        <taxon>rosids</taxon>
        <taxon>malvids</taxon>
        <taxon>Brassicales</taxon>
        <taxon>Brassicaceae</taxon>
        <taxon>Camelineae</taxon>
        <taxon>Camelina</taxon>
    </lineage>
</organism>
<evidence type="ECO:0000259" key="1">
    <source>
        <dbReference type="Pfam" id="PF06012"/>
    </source>
</evidence>
<name>A0ABM0UKE6_CAMSA</name>
<accession>A0ABM0UKE6</accession>
<evidence type="ECO:0000313" key="2">
    <source>
        <dbReference type="Proteomes" id="UP000694864"/>
    </source>
</evidence>
<dbReference type="GeneID" id="104725464"/>